<name>A0AAP9KMP9_9GAMM</name>
<feature type="domain" description="YjiS-like" evidence="1">
    <location>
        <begin position="23"/>
        <end position="59"/>
    </location>
</feature>
<dbReference type="Pfam" id="PF06568">
    <property type="entry name" value="YjiS-like"/>
    <property type="match status" value="1"/>
</dbReference>
<evidence type="ECO:0000313" key="5">
    <source>
        <dbReference type="Proteomes" id="UP001171299"/>
    </source>
</evidence>
<dbReference type="EMBL" id="CP024636">
    <property type="protein sequence ID" value="QGR05080.1"/>
    <property type="molecule type" value="Genomic_DNA"/>
</dbReference>
<dbReference type="InterPro" id="IPR009506">
    <property type="entry name" value="YjiS-like"/>
</dbReference>
<dbReference type="RefSeq" id="WP_021186422.1">
    <property type="nucleotide sequence ID" value="NZ_CP024636.1"/>
</dbReference>
<reference evidence="4" key="1">
    <citation type="submission" date="2017-11" db="EMBL/GenBank/DDBJ databases">
        <title>Genome sequence of Pantoea sp. MSR2.</title>
        <authorList>
            <person name="Nascimento F.X."/>
        </authorList>
    </citation>
    <scope>NUCLEOTIDE SEQUENCE [LARGE SCALE GENOMIC DNA]</scope>
    <source>
        <strain evidence="4">MSR2</strain>
    </source>
</reference>
<dbReference type="EMBL" id="JAUOOM010000043">
    <property type="protein sequence ID" value="MDO6409997.1"/>
    <property type="molecule type" value="Genomic_DNA"/>
</dbReference>
<protein>
    <submittedName>
        <fullName evidence="3">DUF1127 domain-containing protein</fullName>
    </submittedName>
</protein>
<evidence type="ECO:0000313" key="2">
    <source>
        <dbReference type="EMBL" id="MDO6409997.1"/>
    </source>
</evidence>
<dbReference type="KEGG" id="ppho:CTZ24_01165"/>
<sequence>MEFDQNRAAKPFNITLLDIFRAVRQLVKSWHLRRQTRRILSHLSDTQLRDIGLTRGDIDRRN</sequence>
<evidence type="ECO:0000313" key="3">
    <source>
        <dbReference type="EMBL" id="QGR05080.1"/>
    </source>
</evidence>
<dbReference type="AlphaFoldDB" id="A0AAP9KMP9"/>
<reference evidence="2" key="3">
    <citation type="submission" date="2023-07" db="EMBL/GenBank/DDBJ databases">
        <title>The extreme plant-growth-promoting properties of Pantoea phytobeneficialis PF55 revealed by functional and genomic analysis.</title>
        <authorList>
            <person name="Nascimento F.X."/>
            <person name="Marcio R.J."/>
        </authorList>
    </citation>
    <scope>NUCLEOTIDE SEQUENCE</scope>
    <source>
        <strain evidence="2">PF55</strain>
    </source>
</reference>
<dbReference type="Proteomes" id="UP000424872">
    <property type="component" value="Chromosome"/>
</dbReference>
<dbReference type="Proteomes" id="UP001171299">
    <property type="component" value="Unassembled WGS sequence"/>
</dbReference>
<reference evidence="3" key="2">
    <citation type="journal article" date="2020" name="Environ. Microbiol.">
        <title>The extreme plant-growth-promoting properties of Pantoea phytobeneficialis MSR2 revealed by functional and genomic analysis.</title>
        <authorList>
            <person name="Nascimento F.X."/>
            <person name="Hernandez A.G."/>
            <person name="Glick B.R."/>
            <person name="Rossi M.J."/>
        </authorList>
    </citation>
    <scope>NUCLEOTIDE SEQUENCE</scope>
    <source>
        <strain evidence="3">MSR2</strain>
    </source>
</reference>
<proteinExistence type="predicted"/>
<evidence type="ECO:0000259" key="1">
    <source>
        <dbReference type="Pfam" id="PF06568"/>
    </source>
</evidence>
<evidence type="ECO:0000313" key="4">
    <source>
        <dbReference type="Proteomes" id="UP000424872"/>
    </source>
</evidence>
<accession>A0AAP9KMP9</accession>
<gene>
    <name evidence="3" type="ORF">CTZ24_01165</name>
    <name evidence="2" type="ORF">Q3404_25845</name>
</gene>
<keyword evidence="5" id="KW-1185">Reference proteome</keyword>
<organism evidence="3 4">
    <name type="scientific">Pantoea phytobeneficialis</name>
    <dbReference type="NCBI Taxonomy" id="2052056"/>
    <lineage>
        <taxon>Bacteria</taxon>
        <taxon>Pseudomonadati</taxon>
        <taxon>Pseudomonadota</taxon>
        <taxon>Gammaproteobacteria</taxon>
        <taxon>Enterobacterales</taxon>
        <taxon>Erwiniaceae</taxon>
        <taxon>Pantoea</taxon>
    </lineage>
</organism>